<dbReference type="PROSITE" id="PS51257">
    <property type="entry name" value="PROKAR_LIPOPROTEIN"/>
    <property type="match status" value="1"/>
</dbReference>
<sequence>MNCKRFLFFIIFIATFFSCSDDSDVVVPRNLQQYVDGNSNLEIDDLIACAANAKGNTNLNYIFYYPESGATDIRYYETADVNANEKDYSNYRRETLPQEDVFGGKLARFSRSSKTETWCLVTYVREGKLHISNPIRLKNATKSTEYSSEVDIDYATTLEPKFTWKDGTIDENVIYFQVISDEENNFISGTYTEEKTFKFYDTSNVDLNINTTKPKDLVEDEVYNFTLMGVSKDNWVNLIIERQFIPRSLEEYIAVNTDKTIETARAFAGNANGNKETTYIYYYPVADAFDFRYYETEDATVDKTDFSKYRRKNLTSTPALGNKFRRFSNNSSKEVWCLVTFIAGDKLYVSKPIRTKNKTKTTEWKSEVTIDDSETLKPRFTWTDGTFAENVKYLQIFTKKDKTFLSGTYTKEKTFKYYDTSNVVENLNKNTPPAFVLDDENSFTLFGLSDDNWVNLVIQKTFIVQ</sequence>
<dbReference type="KEGG" id="pcea:J3359_15035"/>
<dbReference type="Proteomes" id="UP000663920">
    <property type="component" value="Chromosome"/>
</dbReference>
<dbReference type="AlphaFoldDB" id="A0A975H654"/>
<dbReference type="EMBL" id="CP071869">
    <property type="protein sequence ID" value="QTE22111.1"/>
    <property type="molecule type" value="Genomic_DNA"/>
</dbReference>
<evidence type="ECO:0000313" key="1">
    <source>
        <dbReference type="EMBL" id="QTE22111.1"/>
    </source>
</evidence>
<dbReference type="RefSeq" id="WP_208077778.1">
    <property type="nucleotide sequence ID" value="NZ_CP071869.1"/>
</dbReference>
<evidence type="ECO:0000313" key="2">
    <source>
        <dbReference type="Proteomes" id="UP000663920"/>
    </source>
</evidence>
<keyword evidence="2" id="KW-1185">Reference proteome</keyword>
<gene>
    <name evidence="1" type="ORF">J3359_15035</name>
</gene>
<protein>
    <recommendedName>
        <fullName evidence="3">Lipoprotein</fullName>
    </recommendedName>
</protein>
<organism evidence="1 2">
    <name type="scientific">Polaribacter cellanae</name>
    <dbReference type="NCBI Taxonomy" id="2818493"/>
    <lineage>
        <taxon>Bacteria</taxon>
        <taxon>Pseudomonadati</taxon>
        <taxon>Bacteroidota</taxon>
        <taxon>Flavobacteriia</taxon>
        <taxon>Flavobacteriales</taxon>
        <taxon>Flavobacteriaceae</taxon>
    </lineage>
</organism>
<name>A0A975H654_9FLAO</name>
<proteinExistence type="predicted"/>
<reference evidence="1 2" key="1">
    <citation type="submission" date="2021-03" db="EMBL/GenBank/DDBJ databases">
        <title>Complete genome of Polaribacter_sp.SM13.</title>
        <authorList>
            <person name="Jeong S.W."/>
            <person name="Bae J.W."/>
        </authorList>
    </citation>
    <scope>NUCLEOTIDE SEQUENCE [LARGE SCALE GENOMIC DNA]</scope>
    <source>
        <strain evidence="1 2">SM13</strain>
    </source>
</reference>
<accession>A0A975H654</accession>
<evidence type="ECO:0008006" key="3">
    <source>
        <dbReference type="Google" id="ProtNLM"/>
    </source>
</evidence>